<keyword evidence="2" id="KW-1185">Reference proteome</keyword>
<reference evidence="1 2" key="1">
    <citation type="submission" date="2014-06" db="EMBL/GenBank/DDBJ databases">
        <title>The genome of the endonuclear symbiont Nucleicultrix amoebiphila.</title>
        <authorList>
            <person name="Schulz F."/>
            <person name="Horn M."/>
        </authorList>
    </citation>
    <scope>NUCLEOTIDE SEQUENCE [LARGE SCALE GENOMIC DNA]</scope>
    <source>
        <strain evidence="1 2">FS5</strain>
    </source>
</reference>
<dbReference type="EMBL" id="CP008743">
    <property type="protein sequence ID" value="ARN84258.1"/>
    <property type="molecule type" value="Genomic_DNA"/>
</dbReference>
<organism evidence="1 2">
    <name type="scientific">Candidatus Nucleicultrix amoebiphila FS5</name>
    <dbReference type="NCBI Taxonomy" id="1414854"/>
    <lineage>
        <taxon>Bacteria</taxon>
        <taxon>Pseudomonadati</taxon>
        <taxon>Pseudomonadota</taxon>
        <taxon>Alphaproteobacteria</taxon>
        <taxon>Holosporales</taxon>
        <taxon>Candidatus Nucleicultricaceae</taxon>
        <taxon>Candidatus Nucleicultrix</taxon>
    </lineage>
</organism>
<dbReference type="OrthoDB" id="6169313at2"/>
<evidence type="ECO:0000313" key="2">
    <source>
        <dbReference type="Proteomes" id="UP000237351"/>
    </source>
</evidence>
<evidence type="ECO:0000313" key="1">
    <source>
        <dbReference type="EMBL" id="ARN84258.1"/>
    </source>
</evidence>
<protein>
    <submittedName>
        <fullName evidence="1">Uncharacterized protein</fullName>
    </submittedName>
</protein>
<dbReference type="RefSeq" id="WP_085783622.1">
    <property type="nucleotide sequence ID" value="NZ_CP008743.1"/>
</dbReference>
<dbReference type="AlphaFoldDB" id="A0A1W6N380"/>
<dbReference type="Proteomes" id="UP000237351">
    <property type="component" value="Chromosome"/>
</dbReference>
<dbReference type="KEGG" id="naf:GQ61_01675"/>
<sequence>MFHIVTPQNRLQHSDLLSHLFSRTSAEDDKFDTSETVYLIAIDDTFGIIGSARLLSSPSASLSQNCVERVGLTRDQRIWECNKIRFLSGVLKKFGVKEEEIVALKKKFYEEFYKTLQTFAQEKAIEVYLTVTKPPMHEELEGLGQWPFLVSSTTSHQAASISQEHIVGVLPVF</sequence>
<accession>A0A1W6N380</accession>
<gene>
    <name evidence="1" type="ORF">GQ61_01675</name>
</gene>
<name>A0A1W6N380_9PROT</name>
<dbReference type="Gene3D" id="3.40.630.30">
    <property type="match status" value="1"/>
</dbReference>
<proteinExistence type="predicted"/>